<proteinExistence type="predicted"/>
<accession>A0A976UAQ0</accession>
<sequence>MLCVNTQRHEDSCYCPFCEQKRIEWLIEYNNYIRWLQKTCFHELYEWSKGLFVCVKCECFIPTKPILAQHN</sequence>
<dbReference type="EMBL" id="ON649701">
    <property type="protein sequence ID" value="UVF62416.1"/>
    <property type="molecule type" value="Genomic_DNA"/>
</dbReference>
<evidence type="ECO:0000313" key="1">
    <source>
        <dbReference type="EMBL" id="UVF62416.1"/>
    </source>
</evidence>
<evidence type="ECO:0000313" key="2">
    <source>
        <dbReference type="Proteomes" id="UP001156973"/>
    </source>
</evidence>
<dbReference type="Proteomes" id="UP001156973">
    <property type="component" value="Segment"/>
</dbReference>
<name>A0A976UAQ0_9CAUD</name>
<reference evidence="1 2" key="1">
    <citation type="submission" date="2022-05" db="EMBL/GenBank/DDBJ databases">
        <title>Diverse viruses of marine archaea discovered using metagenomics.</title>
        <authorList>
            <person name="Zhou Y."/>
        </authorList>
    </citation>
    <scope>NUCLEOTIDE SEQUENCE [LARGE SCALE GENOMIC DNA]</scope>
    <source>
        <strain evidence="1">YSH_922147</strain>
    </source>
</reference>
<keyword evidence="2" id="KW-1185">Reference proteome</keyword>
<protein>
    <submittedName>
        <fullName evidence="1">Uncharacterized protein</fullName>
    </submittedName>
</protein>
<organism evidence="1 2">
    <name type="scientific">Nitrososphaeria virus YSH_922147</name>
    <dbReference type="NCBI Taxonomy" id="3071323"/>
    <lineage>
        <taxon>Viruses</taxon>
        <taxon>Duplodnaviria</taxon>
        <taxon>Heunggongvirae</taxon>
        <taxon>Uroviricota</taxon>
        <taxon>Caudoviricetes</taxon>
        <taxon>Juravirales</taxon>
        <taxon>Yangangviridae</taxon>
        <taxon>Mathaucavirus</taxon>
        <taxon>Mathaucavirus yangshanense</taxon>
    </lineage>
</organism>
<dbReference type="KEGG" id="vg:80544967"/>